<keyword evidence="5" id="KW-0573">Peptidoglycan synthesis</keyword>
<dbReference type="GO" id="GO:0015648">
    <property type="term" value="F:lipid-linked peptidoglycan transporter activity"/>
    <property type="evidence" value="ECO:0007669"/>
    <property type="project" value="TreeGrafter"/>
</dbReference>
<feature type="transmembrane region" description="Helical" evidence="8">
    <location>
        <begin position="171"/>
        <end position="189"/>
    </location>
</feature>
<gene>
    <name evidence="9" type="ORF">UFOPK1863_01009</name>
</gene>
<evidence type="ECO:0000256" key="5">
    <source>
        <dbReference type="ARBA" id="ARBA00022984"/>
    </source>
</evidence>
<evidence type="ECO:0000313" key="9">
    <source>
        <dbReference type="EMBL" id="CAB4620335.1"/>
    </source>
</evidence>
<feature type="transmembrane region" description="Helical" evidence="8">
    <location>
        <begin position="108"/>
        <end position="129"/>
    </location>
</feature>
<evidence type="ECO:0000256" key="4">
    <source>
        <dbReference type="ARBA" id="ARBA00022960"/>
    </source>
</evidence>
<feature type="transmembrane region" description="Helical" evidence="8">
    <location>
        <begin position="75"/>
        <end position="96"/>
    </location>
</feature>
<dbReference type="GO" id="GO:0009252">
    <property type="term" value="P:peptidoglycan biosynthetic process"/>
    <property type="evidence" value="ECO:0007669"/>
    <property type="project" value="UniProtKB-KW"/>
</dbReference>
<name>A0A6J6I8Z4_9ZZZZ</name>
<dbReference type="EMBL" id="CAEZUY010000127">
    <property type="protein sequence ID" value="CAB4620335.1"/>
    <property type="molecule type" value="Genomic_DNA"/>
</dbReference>
<organism evidence="9">
    <name type="scientific">freshwater metagenome</name>
    <dbReference type="NCBI Taxonomy" id="449393"/>
    <lineage>
        <taxon>unclassified sequences</taxon>
        <taxon>metagenomes</taxon>
        <taxon>ecological metagenomes</taxon>
    </lineage>
</organism>
<dbReference type="GO" id="GO:0008360">
    <property type="term" value="P:regulation of cell shape"/>
    <property type="evidence" value="ECO:0007669"/>
    <property type="project" value="UniProtKB-KW"/>
</dbReference>
<evidence type="ECO:0000256" key="2">
    <source>
        <dbReference type="ARBA" id="ARBA00022475"/>
    </source>
</evidence>
<feature type="transmembrane region" description="Helical" evidence="8">
    <location>
        <begin position="35"/>
        <end position="55"/>
    </location>
</feature>
<dbReference type="InterPro" id="IPR051050">
    <property type="entry name" value="Lipid_II_flippase_MurJ/MviN"/>
</dbReference>
<dbReference type="AlphaFoldDB" id="A0A6J6I8Z4"/>
<proteinExistence type="predicted"/>
<protein>
    <submittedName>
        <fullName evidence="9">Unannotated protein</fullName>
    </submittedName>
</protein>
<reference evidence="9" key="1">
    <citation type="submission" date="2020-05" db="EMBL/GenBank/DDBJ databases">
        <authorList>
            <person name="Chiriac C."/>
            <person name="Salcher M."/>
            <person name="Ghai R."/>
            <person name="Kavagutti S V."/>
        </authorList>
    </citation>
    <scope>NUCLEOTIDE SEQUENCE</scope>
</reference>
<feature type="transmembrane region" description="Helical" evidence="8">
    <location>
        <begin position="135"/>
        <end position="159"/>
    </location>
</feature>
<dbReference type="GO" id="GO:0005886">
    <property type="term" value="C:plasma membrane"/>
    <property type="evidence" value="ECO:0007669"/>
    <property type="project" value="UniProtKB-SubCell"/>
</dbReference>
<dbReference type="Pfam" id="PF03023">
    <property type="entry name" value="MurJ"/>
    <property type="match status" value="1"/>
</dbReference>
<dbReference type="PANTHER" id="PTHR47019">
    <property type="entry name" value="LIPID II FLIPPASE MURJ"/>
    <property type="match status" value="1"/>
</dbReference>
<dbReference type="InterPro" id="IPR004268">
    <property type="entry name" value="MurJ"/>
</dbReference>
<feature type="transmembrane region" description="Helical" evidence="8">
    <location>
        <begin position="201"/>
        <end position="219"/>
    </location>
</feature>
<accession>A0A6J6I8Z4</accession>
<keyword evidence="2" id="KW-1003">Cell membrane</keyword>
<keyword evidence="3 8" id="KW-0812">Transmembrane</keyword>
<feature type="transmembrane region" description="Helical" evidence="8">
    <location>
        <begin position="6"/>
        <end position="23"/>
    </location>
</feature>
<keyword evidence="4" id="KW-0133">Cell shape</keyword>
<dbReference type="GO" id="GO:0034204">
    <property type="term" value="P:lipid translocation"/>
    <property type="evidence" value="ECO:0007669"/>
    <property type="project" value="TreeGrafter"/>
</dbReference>
<dbReference type="PANTHER" id="PTHR47019:SF1">
    <property type="entry name" value="LIPID II FLIPPASE MURJ"/>
    <property type="match status" value="1"/>
</dbReference>
<sequence length="239" mass="25741">MLPHSVITISIVTALLPALAGFVHDKRPDLVHDQLVKTIRLVGIITVPASVAFFLFGPIMTRALFLGIPEGDAQYIGRVLAALGLGLAPMSVNLIALRGLNAFENVKLQVISNLIMNIFGSILCVVAALTLEAKWVTVGLAAALSASYYLGSFITLRALRRFEINIRVREIAGLYGKLLGASLLVGFPLHISQRHLPGGNIAHLIEVLVLSGLGYLALARLMRISEVTKLFAVLTSRMK</sequence>
<keyword evidence="7 8" id="KW-0472">Membrane</keyword>
<evidence type="ECO:0000256" key="1">
    <source>
        <dbReference type="ARBA" id="ARBA00004651"/>
    </source>
</evidence>
<comment type="subcellular location">
    <subcellularLocation>
        <location evidence="1">Cell membrane</location>
        <topology evidence="1">Multi-pass membrane protein</topology>
    </subcellularLocation>
</comment>
<keyword evidence="6 8" id="KW-1133">Transmembrane helix</keyword>
<evidence type="ECO:0000256" key="3">
    <source>
        <dbReference type="ARBA" id="ARBA00022692"/>
    </source>
</evidence>
<evidence type="ECO:0000256" key="7">
    <source>
        <dbReference type="ARBA" id="ARBA00023136"/>
    </source>
</evidence>
<evidence type="ECO:0000256" key="8">
    <source>
        <dbReference type="SAM" id="Phobius"/>
    </source>
</evidence>
<evidence type="ECO:0000256" key="6">
    <source>
        <dbReference type="ARBA" id="ARBA00022989"/>
    </source>
</evidence>